<organism evidence="10 11">
    <name type="scientific">Lacticaseibacillus saniviri JCM 17471 = DSM 24301</name>
    <dbReference type="NCBI Taxonomy" id="1293598"/>
    <lineage>
        <taxon>Bacteria</taxon>
        <taxon>Bacillati</taxon>
        <taxon>Bacillota</taxon>
        <taxon>Bacilli</taxon>
        <taxon>Lactobacillales</taxon>
        <taxon>Lactobacillaceae</taxon>
        <taxon>Lacticaseibacillus</taxon>
    </lineage>
</organism>
<dbReference type="AlphaFoldDB" id="A0A0R2MRK9"/>
<dbReference type="InterPro" id="IPR000515">
    <property type="entry name" value="MetI-like"/>
</dbReference>
<evidence type="ECO:0000256" key="3">
    <source>
        <dbReference type="ARBA" id="ARBA00022475"/>
    </source>
</evidence>
<feature type="signal peptide" evidence="8">
    <location>
        <begin position="1"/>
        <end position="27"/>
    </location>
</feature>
<keyword evidence="5 7" id="KW-1133">Transmembrane helix</keyword>
<dbReference type="CDD" id="cd13619">
    <property type="entry name" value="PBP2_GlnP"/>
    <property type="match status" value="1"/>
</dbReference>
<dbReference type="InterPro" id="IPR001320">
    <property type="entry name" value="Iontro_rcpt_C"/>
</dbReference>
<dbReference type="CDD" id="cd06261">
    <property type="entry name" value="TM_PBP2"/>
    <property type="match status" value="1"/>
</dbReference>
<evidence type="ECO:0000256" key="5">
    <source>
        <dbReference type="ARBA" id="ARBA00022989"/>
    </source>
</evidence>
<evidence type="ECO:0000256" key="6">
    <source>
        <dbReference type="ARBA" id="ARBA00023136"/>
    </source>
</evidence>
<comment type="subcellular location">
    <subcellularLocation>
        <location evidence="1 7">Cell membrane</location>
        <topology evidence="1 7">Multi-pass membrane protein</topology>
    </subcellularLocation>
</comment>
<protein>
    <submittedName>
        <fullName evidence="10">Amino acid ABC transporter periplasmic protein</fullName>
    </submittedName>
</protein>
<dbReference type="InterPro" id="IPR010065">
    <property type="entry name" value="AA_ABC_transptr_permease_3TM"/>
</dbReference>
<comment type="caution">
    <text evidence="10">The sequence shown here is derived from an EMBL/GenBank/DDBJ whole genome shotgun (WGS) entry which is preliminary data.</text>
</comment>
<keyword evidence="4 7" id="KW-0812">Transmembrane</keyword>
<feature type="transmembrane region" description="Helical" evidence="7">
    <location>
        <begin position="291"/>
        <end position="314"/>
    </location>
</feature>
<dbReference type="Pfam" id="PF00528">
    <property type="entry name" value="BPD_transp_1"/>
    <property type="match status" value="1"/>
</dbReference>
<dbReference type="GO" id="GO:0006865">
    <property type="term" value="P:amino acid transport"/>
    <property type="evidence" value="ECO:0007669"/>
    <property type="project" value="TreeGrafter"/>
</dbReference>
<sequence length="487" mass="52810">MLRSWKLGILVLLVWLGCWQAPQTTQAAEKTYVIGTDVTYAPFEFADKNNKYIGIDIDLMNAVAKAEGFKVQIKPLGFNAAVQALEARQIDGVIAGMTITPERQAKLAMSDPYYKSGASMAVSAKNKSIKSLADLRGKRVALKTGTAAADYALRLKKKYGFTTVTFDDSNNMYDDVRTGNSDACFDDLPVLQYAIATGLDLKIIGKPGKTGSYGFATNKDNPDHLDQKFNAGLKKVRASGEYKKIVAKYLGNGSAADQKAKNAAVQENDRSFIGLLKANWGTLMGGLQETLIVTLIAIIFATVVGVIMGLLGVMPSPFWRGVSTTFIYIFRGLPLLVLALFIYTGVPSLTGTKIPAFVAGIITLTLNEGAYTAAFVKGGIDAVSDGQMEAARSVGLSFGQAMSHVILPQGLKIMIPSFINQFIITLKDTSILSIIGILELTQTGKIIIARNLEGFKIWTMVALIYLVIITVLTWLSNWVQKRLQSQN</sequence>
<dbReference type="EMBL" id="JQCE01000042">
    <property type="protein sequence ID" value="KRO16257.1"/>
    <property type="molecule type" value="Genomic_DNA"/>
</dbReference>
<comment type="similarity">
    <text evidence="7">Belongs to the binding-protein-dependent transport system permease family.</text>
</comment>
<feature type="chain" id="PRO_5006420668" evidence="8">
    <location>
        <begin position="28"/>
        <end position="487"/>
    </location>
</feature>
<keyword evidence="6 7" id="KW-0472">Membrane</keyword>
<dbReference type="PROSITE" id="PS51257">
    <property type="entry name" value="PROKAR_LIPOPROTEIN"/>
    <property type="match status" value="1"/>
</dbReference>
<dbReference type="InterPro" id="IPR035906">
    <property type="entry name" value="MetI-like_sf"/>
</dbReference>
<accession>A0A0R2MRK9</accession>
<dbReference type="RefSeq" id="WP_056993067.1">
    <property type="nucleotide sequence ID" value="NZ_JQCE01000042.1"/>
</dbReference>
<dbReference type="Proteomes" id="UP000050969">
    <property type="component" value="Unassembled WGS sequence"/>
</dbReference>
<evidence type="ECO:0000256" key="8">
    <source>
        <dbReference type="SAM" id="SignalP"/>
    </source>
</evidence>
<dbReference type="PATRIC" id="fig|1293598.4.peg.1687"/>
<evidence type="ECO:0000256" key="4">
    <source>
        <dbReference type="ARBA" id="ARBA00022692"/>
    </source>
</evidence>
<gene>
    <name evidence="10" type="ORF">IV56_GL001618</name>
</gene>
<evidence type="ECO:0000256" key="2">
    <source>
        <dbReference type="ARBA" id="ARBA00022448"/>
    </source>
</evidence>
<evidence type="ECO:0000256" key="1">
    <source>
        <dbReference type="ARBA" id="ARBA00004651"/>
    </source>
</evidence>
<feature type="transmembrane region" description="Helical" evidence="7">
    <location>
        <begin position="457"/>
        <end position="479"/>
    </location>
</feature>
<dbReference type="PANTHER" id="PTHR30614:SF46">
    <property type="entry name" value="ABC TRANSPORTER MEMBRANE SPANNING PERMEASE-GLUTAMINE TRANSPORT"/>
    <property type="match status" value="1"/>
</dbReference>
<evidence type="ECO:0000313" key="10">
    <source>
        <dbReference type="EMBL" id="KRO16257.1"/>
    </source>
</evidence>
<evidence type="ECO:0000256" key="7">
    <source>
        <dbReference type="RuleBase" id="RU363032"/>
    </source>
</evidence>
<dbReference type="SUPFAM" id="SSF53850">
    <property type="entry name" value="Periplasmic binding protein-like II"/>
    <property type="match status" value="1"/>
</dbReference>
<feature type="transmembrane region" description="Helical" evidence="7">
    <location>
        <begin position="326"/>
        <end position="346"/>
    </location>
</feature>
<dbReference type="NCBIfam" id="TIGR01726">
    <property type="entry name" value="HEQRo_perm_3TM"/>
    <property type="match status" value="1"/>
</dbReference>
<keyword evidence="3" id="KW-1003">Cell membrane</keyword>
<dbReference type="SMART" id="SM00062">
    <property type="entry name" value="PBPb"/>
    <property type="match status" value="1"/>
</dbReference>
<evidence type="ECO:0000313" key="11">
    <source>
        <dbReference type="Proteomes" id="UP000050969"/>
    </source>
</evidence>
<dbReference type="SMART" id="SM00079">
    <property type="entry name" value="PBPe"/>
    <property type="match status" value="1"/>
</dbReference>
<dbReference type="PROSITE" id="PS50928">
    <property type="entry name" value="ABC_TM1"/>
    <property type="match status" value="1"/>
</dbReference>
<reference evidence="10 11" key="1">
    <citation type="journal article" date="2015" name="Genome Announc.">
        <title>Expanding the biotechnology potential of lactobacilli through comparative genomics of 213 strains and associated genera.</title>
        <authorList>
            <person name="Sun Z."/>
            <person name="Harris H.M."/>
            <person name="McCann A."/>
            <person name="Guo C."/>
            <person name="Argimon S."/>
            <person name="Zhang W."/>
            <person name="Yang X."/>
            <person name="Jeffery I.B."/>
            <person name="Cooney J.C."/>
            <person name="Kagawa T.F."/>
            <person name="Liu W."/>
            <person name="Song Y."/>
            <person name="Salvetti E."/>
            <person name="Wrobel A."/>
            <person name="Rasinkangas P."/>
            <person name="Parkhill J."/>
            <person name="Rea M.C."/>
            <person name="O'Sullivan O."/>
            <person name="Ritari J."/>
            <person name="Douillard F.P."/>
            <person name="Paul Ross R."/>
            <person name="Yang R."/>
            <person name="Briner A.E."/>
            <person name="Felis G.E."/>
            <person name="de Vos W.M."/>
            <person name="Barrangou R."/>
            <person name="Klaenhammer T.R."/>
            <person name="Caufield P.W."/>
            <person name="Cui Y."/>
            <person name="Zhang H."/>
            <person name="O'Toole P.W."/>
        </authorList>
    </citation>
    <scope>NUCLEOTIDE SEQUENCE [LARGE SCALE GENOMIC DNA]</scope>
    <source>
        <strain evidence="10 11">DSM 24301</strain>
    </source>
</reference>
<name>A0A0R2MRK9_9LACO</name>
<keyword evidence="8" id="KW-0732">Signal</keyword>
<keyword evidence="2 7" id="KW-0813">Transport</keyword>
<evidence type="ECO:0000259" key="9">
    <source>
        <dbReference type="PROSITE" id="PS50928"/>
    </source>
</evidence>
<dbReference type="GO" id="GO:0043190">
    <property type="term" value="C:ATP-binding cassette (ABC) transporter complex"/>
    <property type="evidence" value="ECO:0007669"/>
    <property type="project" value="InterPro"/>
</dbReference>
<dbReference type="SUPFAM" id="SSF161098">
    <property type="entry name" value="MetI-like"/>
    <property type="match status" value="1"/>
</dbReference>
<dbReference type="Gene3D" id="3.40.190.10">
    <property type="entry name" value="Periplasmic binding protein-like II"/>
    <property type="match status" value="2"/>
</dbReference>
<dbReference type="InterPro" id="IPR001638">
    <property type="entry name" value="Solute-binding_3/MltF_N"/>
</dbReference>
<dbReference type="GO" id="GO:0015276">
    <property type="term" value="F:ligand-gated monoatomic ion channel activity"/>
    <property type="evidence" value="ECO:0007669"/>
    <property type="project" value="InterPro"/>
</dbReference>
<dbReference type="STRING" id="1293598.IV56_GL001618"/>
<dbReference type="InterPro" id="IPR043429">
    <property type="entry name" value="ArtM/GltK/GlnP/TcyL/YhdX-like"/>
</dbReference>
<dbReference type="Pfam" id="PF00497">
    <property type="entry name" value="SBP_bac_3"/>
    <property type="match status" value="1"/>
</dbReference>
<keyword evidence="11" id="KW-1185">Reference proteome</keyword>
<dbReference type="PANTHER" id="PTHR30614">
    <property type="entry name" value="MEMBRANE COMPONENT OF AMINO ACID ABC TRANSPORTER"/>
    <property type="match status" value="1"/>
</dbReference>
<dbReference type="Gene3D" id="1.10.3720.10">
    <property type="entry name" value="MetI-like"/>
    <property type="match status" value="1"/>
</dbReference>
<proteinExistence type="inferred from homology"/>
<feature type="domain" description="ABC transmembrane type-1" evidence="9">
    <location>
        <begin position="287"/>
        <end position="476"/>
    </location>
</feature>